<evidence type="ECO:0000256" key="2">
    <source>
        <dbReference type="ARBA" id="ARBA00022670"/>
    </source>
</evidence>
<comment type="function">
    <text evidence="10">Extracellular zinc metalloprotease.</text>
</comment>
<keyword evidence="6 10" id="KW-0862">Zinc</keyword>
<dbReference type="RefSeq" id="WP_143487614.1">
    <property type="nucleotide sequence ID" value="NZ_VJOY01000004.1"/>
</dbReference>
<dbReference type="Gene3D" id="3.10.450.490">
    <property type="match status" value="1"/>
</dbReference>
<dbReference type="Gene3D" id="3.10.170.10">
    <property type="match status" value="1"/>
</dbReference>
<evidence type="ECO:0000259" key="12">
    <source>
        <dbReference type="Pfam" id="PF02868"/>
    </source>
</evidence>
<dbReference type="EC" id="3.4.24.-" evidence="10"/>
<keyword evidence="10" id="KW-0964">Secreted</keyword>
<proteinExistence type="inferred from homology"/>
<sequence length="501" mass="54497">MKRNFALKAFVLASFTLPAVSFAADLIDVSQLNSKRTTVAGTSDLRAELGAGATDLKVQRYGAVGNKLVTRYKQYYNGVPVWGEAITEVSGGGNAKSLAEPSRSGRYVANIGADLVAGTKATLSKEQVLGQAKSLKAQGRTTLNDKADLVVRLNSENVAQLAYVVSYFIPGNEPSRPFFIIDANSGSVLEQWEGLNHAEASGPGGNQKTGRYVYGTDYGPLIVTKDCKMNSGDVITVNLNGSENTSLNTPFKFSCPYNDYKQTNGAYSPLNDAHYFGNVVFNMYKGWFGGLRPISQKLYMHVHYGSNYENAFWDGSSMNFGDGASRFYPLVALDVTAHEISHGFTEQNSGLVYDGQSGGMNEAFSDMAGEAAEYFMRNGRNDWQVGADIFKGSGALRYMDSPSRDGRSIEHASKYRSGLDVHLSSGVYNKAFYLLAHKTGWNTRKAFEVFLDANRFYWTENSTFNQGACGVIKSAQNRSYGSADVVSAFQQVGVTCPNAAL</sequence>
<dbReference type="EMBL" id="VJOY01000004">
    <property type="protein sequence ID" value="TRX75522.1"/>
    <property type="molecule type" value="Genomic_DNA"/>
</dbReference>
<gene>
    <name evidence="14" type="ORF">FM069_07205</name>
</gene>
<dbReference type="GO" id="GO:0046872">
    <property type="term" value="F:metal ion binding"/>
    <property type="evidence" value="ECO:0007669"/>
    <property type="project" value="UniProtKB-UniRule"/>
</dbReference>
<keyword evidence="8" id="KW-0865">Zymogen</keyword>
<feature type="active site" description="Proton donor" evidence="9">
    <location>
        <position position="422"/>
    </location>
</feature>
<keyword evidence="5 10" id="KW-0378">Hydrolase</keyword>
<dbReference type="GO" id="GO:0004222">
    <property type="term" value="F:metalloendopeptidase activity"/>
    <property type="evidence" value="ECO:0007669"/>
    <property type="project" value="UniProtKB-UniRule"/>
</dbReference>
<comment type="subcellular location">
    <subcellularLocation>
        <location evidence="10">Secreted</location>
    </subcellularLocation>
</comment>
<keyword evidence="2 10" id="KW-0645">Protease</keyword>
<evidence type="ECO:0000256" key="4">
    <source>
        <dbReference type="ARBA" id="ARBA00022729"/>
    </source>
</evidence>
<dbReference type="Gene3D" id="1.10.390.10">
    <property type="entry name" value="Neutral Protease Domain 2"/>
    <property type="match status" value="1"/>
</dbReference>
<dbReference type="OrthoDB" id="5378341at2"/>
<dbReference type="Gene3D" id="3.10.450.40">
    <property type="match status" value="1"/>
</dbReference>
<keyword evidence="4 10" id="KW-0732">Signal</keyword>
<evidence type="ECO:0000256" key="6">
    <source>
        <dbReference type="ARBA" id="ARBA00022833"/>
    </source>
</evidence>
<dbReference type="InterPro" id="IPR027268">
    <property type="entry name" value="Peptidase_M4/M1_CTD_sf"/>
</dbReference>
<dbReference type="Pfam" id="PF01447">
    <property type="entry name" value="Peptidase_M4"/>
    <property type="match status" value="1"/>
</dbReference>
<evidence type="ECO:0000256" key="3">
    <source>
        <dbReference type="ARBA" id="ARBA00022723"/>
    </source>
</evidence>
<evidence type="ECO:0000313" key="15">
    <source>
        <dbReference type="Proteomes" id="UP000315235"/>
    </source>
</evidence>
<evidence type="ECO:0000256" key="1">
    <source>
        <dbReference type="ARBA" id="ARBA00009388"/>
    </source>
</evidence>
<dbReference type="GO" id="GO:0005576">
    <property type="term" value="C:extracellular region"/>
    <property type="evidence" value="ECO:0007669"/>
    <property type="project" value="UniProtKB-SubCell"/>
</dbReference>
<dbReference type="AlphaFoldDB" id="A0A553H1B4"/>
<comment type="cofactor">
    <cofactor evidence="10">
        <name>Zn(2+)</name>
        <dbReference type="ChEBI" id="CHEBI:29105"/>
    </cofactor>
</comment>
<evidence type="ECO:0000256" key="7">
    <source>
        <dbReference type="ARBA" id="ARBA00023049"/>
    </source>
</evidence>
<dbReference type="CDD" id="cd09597">
    <property type="entry name" value="M4_TLP"/>
    <property type="match status" value="1"/>
</dbReference>
<feature type="domain" description="Peptidase M4" evidence="11">
    <location>
        <begin position="208"/>
        <end position="346"/>
    </location>
</feature>
<evidence type="ECO:0000259" key="13">
    <source>
        <dbReference type="Pfam" id="PF07504"/>
    </source>
</evidence>
<feature type="active site" evidence="9">
    <location>
        <position position="339"/>
    </location>
</feature>
<comment type="similarity">
    <text evidence="1 10">Belongs to the peptidase M4 family.</text>
</comment>
<feature type="domain" description="FTP" evidence="13">
    <location>
        <begin position="70"/>
        <end position="97"/>
    </location>
</feature>
<dbReference type="PRINTS" id="PR00730">
    <property type="entry name" value="THERMOLYSIN"/>
</dbReference>
<dbReference type="PANTHER" id="PTHR33794">
    <property type="entry name" value="BACILLOLYSIN"/>
    <property type="match status" value="1"/>
</dbReference>
<dbReference type="InterPro" id="IPR023612">
    <property type="entry name" value="Peptidase_M4"/>
</dbReference>
<evidence type="ECO:0000256" key="5">
    <source>
        <dbReference type="ARBA" id="ARBA00022801"/>
    </source>
</evidence>
<dbReference type="InterPro" id="IPR001570">
    <property type="entry name" value="Peptidase_M4_C_domain"/>
</dbReference>
<dbReference type="PANTHER" id="PTHR33794:SF1">
    <property type="entry name" value="BACILLOLYSIN"/>
    <property type="match status" value="1"/>
</dbReference>
<feature type="chain" id="PRO_5022983924" description="Neutral metalloproteinase" evidence="10">
    <location>
        <begin position="24"/>
        <end position="501"/>
    </location>
</feature>
<dbReference type="InterPro" id="IPR050728">
    <property type="entry name" value="Zinc_Metalloprotease_M4"/>
</dbReference>
<dbReference type="InterPro" id="IPR011096">
    <property type="entry name" value="FTP_domain"/>
</dbReference>
<comment type="caution">
    <text evidence="14">The sequence shown here is derived from an EMBL/GenBank/DDBJ whole genome shotgun (WGS) entry which is preliminary data.</text>
</comment>
<dbReference type="SUPFAM" id="SSF55486">
    <property type="entry name" value="Metalloproteases ('zincins'), catalytic domain"/>
    <property type="match status" value="1"/>
</dbReference>
<keyword evidence="7 10" id="KW-0482">Metalloprotease</keyword>
<accession>A0A553H1B4</accession>
<dbReference type="InterPro" id="IPR013856">
    <property type="entry name" value="Peptidase_M4_domain"/>
</dbReference>
<feature type="signal peptide" evidence="10">
    <location>
        <begin position="1"/>
        <end position="23"/>
    </location>
</feature>
<evidence type="ECO:0000259" key="11">
    <source>
        <dbReference type="Pfam" id="PF01447"/>
    </source>
</evidence>
<evidence type="ECO:0000256" key="9">
    <source>
        <dbReference type="PIRSR" id="PIRSR623612-1"/>
    </source>
</evidence>
<feature type="domain" description="Peptidase M4 C-terminal" evidence="12">
    <location>
        <begin position="349"/>
        <end position="494"/>
    </location>
</feature>
<evidence type="ECO:0000256" key="8">
    <source>
        <dbReference type="ARBA" id="ARBA00023145"/>
    </source>
</evidence>
<keyword evidence="15" id="KW-1185">Reference proteome</keyword>
<protein>
    <recommendedName>
        <fullName evidence="10">Neutral metalloproteinase</fullName>
        <ecNumber evidence="10">3.4.24.-</ecNumber>
    </recommendedName>
</protein>
<dbReference type="Proteomes" id="UP000315235">
    <property type="component" value="Unassembled WGS sequence"/>
</dbReference>
<evidence type="ECO:0000313" key="14">
    <source>
        <dbReference type="EMBL" id="TRX75522.1"/>
    </source>
</evidence>
<name>A0A553H1B4_9PSED</name>
<evidence type="ECO:0000256" key="10">
    <source>
        <dbReference type="RuleBase" id="RU366073"/>
    </source>
</evidence>
<keyword evidence="3" id="KW-0479">Metal-binding</keyword>
<reference evidence="14 15" key="1">
    <citation type="submission" date="2019-07" db="EMBL/GenBank/DDBJ databases">
        <title>Pseudomonas mangiferae sp. nov., isolated from bark of mango tree in Thailand.</title>
        <authorList>
            <person name="Srisuk N."/>
            <person name="Anurat P."/>
        </authorList>
    </citation>
    <scope>NUCLEOTIDE SEQUENCE [LARGE SCALE GENOMIC DNA]</scope>
    <source>
        <strain evidence="14 15">DMKU_BBB3-04</strain>
    </source>
</reference>
<dbReference type="Pfam" id="PF07504">
    <property type="entry name" value="FTP"/>
    <property type="match status" value="1"/>
</dbReference>
<dbReference type="GO" id="GO:0006508">
    <property type="term" value="P:proteolysis"/>
    <property type="evidence" value="ECO:0007669"/>
    <property type="project" value="UniProtKB-KW"/>
</dbReference>
<organism evidence="14 15">
    <name type="scientific">Pseudomonas mangiferae</name>
    <dbReference type="NCBI Taxonomy" id="2593654"/>
    <lineage>
        <taxon>Bacteria</taxon>
        <taxon>Pseudomonadati</taxon>
        <taxon>Pseudomonadota</taxon>
        <taxon>Gammaproteobacteria</taxon>
        <taxon>Pseudomonadales</taxon>
        <taxon>Pseudomonadaceae</taxon>
        <taxon>Pseudomonas</taxon>
    </lineage>
</organism>
<dbReference type="Pfam" id="PF02868">
    <property type="entry name" value="Peptidase_M4_C"/>
    <property type="match status" value="1"/>
</dbReference>